<evidence type="ECO:0000313" key="2">
    <source>
        <dbReference type="Proteomes" id="UP000309215"/>
    </source>
</evidence>
<evidence type="ECO:0000313" key="1">
    <source>
        <dbReference type="EMBL" id="TKC93715.1"/>
    </source>
</evidence>
<organism evidence="1 2">
    <name type="scientific">Polyangium fumosum</name>
    <dbReference type="NCBI Taxonomy" id="889272"/>
    <lineage>
        <taxon>Bacteria</taxon>
        <taxon>Pseudomonadati</taxon>
        <taxon>Myxococcota</taxon>
        <taxon>Polyangia</taxon>
        <taxon>Polyangiales</taxon>
        <taxon>Polyangiaceae</taxon>
        <taxon>Polyangium</taxon>
    </lineage>
</organism>
<dbReference type="RefSeq" id="WP_136936119.1">
    <property type="nucleotide sequence ID" value="NZ_SSMQ01000116.1"/>
</dbReference>
<dbReference type="EMBL" id="SSMQ01000116">
    <property type="protein sequence ID" value="TKC93715.1"/>
    <property type="molecule type" value="Genomic_DNA"/>
</dbReference>
<name>A0A4U1IJ87_9BACT</name>
<dbReference type="AlphaFoldDB" id="A0A4U1IJ87"/>
<dbReference type="Proteomes" id="UP000309215">
    <property type="component" value="Unassembled WGS sequence"/>
</dbReference>
<accession>A0A4U1IJ87</accession>
<protein>
    <submittedName>
        <fullName evidence="1">Uncharacterized protein</fullName>
    </submittedName>
</protein>
<sequence length="78" mass="8624">MQFCRGPGSMKEASCSVAKNYSKPSSSVEARLTVCNGKTRSVWLGSSALDRRTVCVRKILTHPPKPRLKGFQRTRAGR</sequence>
<comment type="caution">
    <text evidence="1">The sequence shown here is derived from an EMBL/GenBank/DDBJ whole genome shotgun (WGS) entry which is preliminary data.</text>
</comment>
<keyword evidence="2" id="KW-1185">Reference proteome</keyword>
<proteinExistence type="predicted"/>
<gene>
    <name evidence="1" type="ORF">E8A74_49065</name>
</gene>
<reference evidence="1 2" key="1">
    <citation type="submission" date="2019-04" db="EMBL/GenBank/DDBJ databases">
        <authorList>
            <person name="Li Y."/>
            <person name="Wang J."/>
        </authorList>
    </citation>
    <scope>NUCLEOTIDE SEQUENCE [LARGE SCALE GENOMIC DNA]</scope>
    <source>
        <strain evidence="1 2">DSM 14668</strain>
    </source>
</reference>